<sequence>MEDNAPKAPRQAPIEYDRPLSRPAKAAFRISAVMFVIGITIVTVLAAVAIAYIRGGG</sequence>
<dbReference type="GeneID" id="94373877"/>
<dbReference type="RefSeq" id="WP_219353420.1">
    <property type="nucleotide sequence ID" value="NZ_CP080034.1"/>
</dbReference>
<proteinExistence type="predicted"/>
<organism evidence="2 3">
    <name type="scientific">Brevundimonas nasdae</name>
    <dbReference type="NCBI Taxonomy" id="172043"/>
    <lineage>
        <taxon>Bacteria</taxon>
        <taxon>Pseudomonadati</taxon>
        <taxon>Pseudomonadota</taxon>
        <taxon>Alphaproteobacteria</taxon>
        <taxon>Caulobacterales</taxon>
        <taxon>Caulobacteraceae</taxon>
        <taxon>Brevundimonas</taxon>
    </lineage>
</organism>
<gene>
    <name evidence="2" type="ORF">KWG56_01275</name>
</gene>
<keyword evidence="1" id="KW-0472">Membrane</keyword>
<evidence type="ECO:0000313" key="2">
    <source>
        <dbReference type="EMBL" id="QYC10680.1"/>
    </source>
</evidence>
<keyword evidence="1" id="KW-1133">Transmembrane helix</keyword>
<dbReference type="EMBL" id="CP080034">
    <property type="protein sequence ID" value="QYC10680.1"/>
    <property type="molecule type" value="Genomic_DNA"/>
</dbReference>
<protein>
    <submittedName>
        <fullName evidence="2">Uncharacterized protein</fullName>
    </submittedName>
</protein>
<reference evidence="2 3" key="1">
    <citation type="submission" date="2021-07" db="EMBL/GenBank/DDBJ databases">
        <title>Isolation and characterization of bacteria from a gold mining with a capacity of golden bioaccumulation.</title>
        <authorList>
            <person name="Yang X.J."/>
        </authorList>
    </citation>
    <scope>NUCLEOTIDE SEQUENCE [LARGE SCALE GENOMIC DNA]</scope>
    <source>
        <strain evidence="2 3">Au29</strain>
    </source>
</reference>
<feature type="transmembrane region" description="Helical" evidence="1">
    <location>
        <begin position="26"/>
        <end position="53"/>
    </location>
</feature>
<name>A0ABX8TLN1_9CAUL</name>
<evidence type="ECO:0000256" key="1">
    <source>
        <dbReference type="SAM" id="Phobius"/>
    </source>
</evidence>
<keyword evidence="3" id="KW-1185">Reference proteome</keyword>
<dbReference type="Proteomes" id="UP000824334">
    <property type="component" value="Chromosome"/>
</dbReference>
<accession>A0ABX8TLN1</accession>
<keyword evidence="1" id="KW-0812">Transmembrane</keyword>
<evidence type="ECO:0000313" key="3">
    <source>
        <dbReference type="Proteomes" id="UP000824334"/>
    </source>
</evidence>